<proteinExistence type="predicted"/>
<name>A0A178ZJ19_9EURO</name>
<dbReference type="Proteomes" id="UP000078343">
    <property type="component" value="Unassembled WGS sequence"/>
</dbReference>
<dbReference type="Pfam" id="PF05988">
    <property type="entry name" value="DUF899"/>
    <property type="match status" value="1"/>
</dbReference>
<accession>A0A178ZJ19</accession>
<dbReference type="SUPFAM" id="SSF52833">
    <property type="entry name" value="Thioredoxin-like"/>
    <property type="match status" value="1"/>
</dbReference>
<protein>
    <recommendedName>
        <fullName evidence="3">Thioredoxin domain-containing protein</fullName>
    </recommendedName>
</protein>
<comment type="caution">
    <text evidence="1">The sequence shown here is derived from an EMBL/GenBank/DDBJ whole genome shotgun (WGS) entry which is preliminary data.</text>
</comment>
<evidence type="ECO:0008006" key="3">
    <source>
        <dbReference type="Google" id="ProtNLM"/>
    </source>
</evidence>
<sequence length="262" mass="28916">MANVKIVSQAEYLPLRLSLLAAEKENTRARDELARQRRALPVVEVTTPYTFTNEDGREVGLADLFDGRAQLIIYHLMFSPDWDAACASCSLLGDSVPDLSHLHGHSTTFVAVSRAPIDKIRAYKKRMGWSFPWVSSFGSPFNYDFGATQDEAVQPIKYNFKTKEEMERRGGLAHFIKGEQPGHSVFVIGGPLTGIGDQGKVYHSYSSYARGGEPIINTFTWLDMTPLGRQDGLSGVGGLGFKRHDEYTAEDLKGLPAAKISA</sequence>
<gene>
    <name evidence="1" type="ORF">AYL99_04789</name>
</gene>
<evidence type="ECO:0000313" key="2">
    <source>
        <dbReference type="Proteomes" id="UP000078343"/>
    </source>
</evidence>
<keyword evidence="2" id="KW-1185">Reference proteome</keyword>
<dbReference type="OrthoDB" id="3503208at2759"/>
<dbReference type="InterPro" id="IPR036249">
    <property type="entry name" value="Thioredoxin-like_sf"/>
</dbReference>
<dbReference type="EMBL" id="LVYI01000004">
    <property type="protein sequence ID" value="OAP59787.1"/>
    <property type="molecule type" value="Genomic_DNA"/>
</dbReference>
<organism evidence="1 2">
    <name type="scientific">Fonsecaea erecta</name>
    <dbReference type="NCBI Taxonomy" id="1367422"/>
    <lineage>
        <taxon>Eukaryota</taxon>
        <taxon>Fungi</taxon>
        <taxon>Dikarya</taxon>
        <taxon>Ascomycota</taxon>
        <taxon>Pezizomycotina</taxon>
        <taxon>Eurotiomycetes</taxon>
        <taxon>Chaetothyriomycetidae</taxon>
        <taxon>Chaetothyriales</taxon>
        <taxon>Herpotrichiellaceae</taxon>
        <taxon>Fonsecaea</taxon>
    </lineage>
</organism>
<dbReference type="GeneID" id="30008957"/>
<evidence type="ECO:0000313" key="1">
    <source>
        <dbReference type="EMBL" id="OAP59787.1"/>
    </source>
</evidence>
<reference evidence="1 2" key="1">
    <citation type="submission" date="2016-04" db="EMBL/GenBank/DDBJ databases">
        <title>Draft genome of Fonsecaea erecta CBS 125763.</title>
        <authorList>
            <person name="Weiss V.A."/>
            <person name="Vicente V.A."/>
            <person name="Raittz R.T."/>
            <person name="Moreno L.F."/>
            <person name="De Souza E.M."/>
            <person name="Pedrosa F.O."/>
            <person name="Steffens M.B."/>
            <person name="Faoro H."/>
            <person name="Tadra-Sfeir M.Z."/>
            <person name="Najafzadeh M.J."/>
            <person name="Felipe M.S."/>
            <person name="Teixeira M."/>
            <person name="Sun J."/>
            <person name="Xi L."/>
            <person name="Gomes R."/>
            <person name="De Azevedo C.M."/>
            <person name="Salgado C.G."/>
            <person name="Da Silva M.B."/>
            <person name="Nascimento M.F."/>
            <person name="Queiroz-Telles F."/>
            <person name="Attili D.S."/>
            <person name="Gorbushina A."/>
        </authorList>
    </citation>
    <scope>NUCLEOTIDE SEQUENCE [LARGE SCALE GENOMIC DNA]</scope>
    <source>
        <strain evidence="1 2">CBS 125763</strain>
    </source>
</reference>
<dbReference type="RefSeq" id="XP_018693154.1">
    <property type="nucleotide sequence ID" value="XM_018836301.1"/>
</dbReference>
<dbReference type="AlphaFoldDB" id="A0A178ZJ19"/>
<dbReference type="InterPro" id="IPR010296">
    <property type="entry name" value="DUF899_thioredox"/>
</dbReference>
<dbReference type="STRING" id="1367422.A0A178ZJ19"/>